<gene>
    <name evidence="2" type="ORF">NWP17_14705</name>
</gene>
<protein>
    <submittedName>
        <fullName evidence="2">Uncharacterized protein</fullName>
    </submittedName>
</protein>
<dbReference type="AlphaFoldDB" id="A0AA43GVB0"/>
<organism evidence="2 3">
    <name type="scientific">Chrysosporum bergii ANA360D</name>
    <dbReference type="NCBI Taxonomy" id="617107"/>
    <lineage>
        <taxon>Bacteria</taxon>
        <taxon>Bacillati</taxon>
        <taxon>Cyanobacteriota</taxon>
        <taxon>Cyanophyceae</taxon>
        <taxon>Nostocales</taxon>
        <taxon>Nodulariaceae</taxon>
        <taxon>Chrysosporum</taxon>
    </lineage>
</organism>
<reference evidence="2 3" key="1">
    <citation type="journal article" date="2023" name="J. Phycol.">
        <title>Chrysosporum ovalisporum is synonymous with the true-branching cyanobacterium Umezakia natans (Nostocales/Aphanizomenonaceae).</title>
        <authorList>
            <person name="McGregor G.B."/>
            <person name="Sendall B.C."/>
            <person name="Niiyama Y."/>
            <person name="Tuji A."/>
            <person name="Willis A."/>
        </authorList>
    </citation>
    <scope>NUCLEOTIDE SEQUENCE [LARGE SCALE GENOMIC DNA]</scope>
    <source>
        <strain evidence="2 3">ANA360D</strain>
    </source>
</reference>
<accession>A0AA43GVB0</accession>
<keyword evidence="3" id="KW-1185">Reference proteome</keyword>
<comment type="caution">
    <text evidence="2">The sequence shown here is derived from an EMBL/GenBank/DDBJ whole genome shotgun (WGS) entry which is preliminary data.</text>
</comment>
<sequence length="47" mass="5332">MILLPSDRPRQEFPLNLLVRQQITQAKAKVSQAKTQTIKPPPHTSKP</sequence>
<dbReference type="EMBL" id="JANQDH010000098">
    <property type="protein sequence ID" value="MDH6061667.1"/>
    <property type="molecule type" value="Genomic_DNA"/>
</dbReference>
<evidence type="ECO:0000313" key="2">
    <source>
        <dbReference type="EMBL" id="MDH6061667.1"/>
    </source>
</evidence>
<dbReference type="Proteomes" id="UP001159387">
    <property type="component" value="Unassembled WGS sequence"/>
</dbReference>
<dbReference type="RefSeq" id="WP_280655633.1">
    <property type="nucleotide sequence ID" value="NZ_JANQDH010000098.1"/>
</dbReference>
<feature type="region of interest" description="Disordered" evidence="1">
    <location>
        <begin position="27"/>
        <end position="47"/>
    </location>
</feature>
<name>A0AA43GVB0_9CYAN</name>
<evidence type="ECO:0000313" key="3">
    <source>
        <dbReference type="Proteomes" id="UP001159387"/>
    </source>
</evidence>
<evidence type="ECO:0000256" key="1">
    <source>
        <dbReference type="SAM" id="MobiDB-lite"/>
    </source>
</evidence>
<proteinExistence type="predicted"/>